<feature type="compositionally biased region" description="Low complexity" evidence="2">
    <location>
        <begin position="100"/>
        <end position="119"/>
    </location>
</feature>
<comment type="caution">
    <text evidence="4">The sequence shown here is derived from an EMBL/GenBank/DDBJ whole genome shotgun (WGS) entry which is preliminary data.</text>
</comment>
<dbReference type="GO" id="GO:0005789">
    <property type="term" value="C:endoplasmic reticulum membrane"/>
    <property type="evidence" value="ECO:0007669"/>
    <property type="project" value="TreeGrafter"/>
</dbReference>
<dbReference type="Proteomes" id="UP000192257">
    <property type="component" value="Unassembled WGS sequence"/>
</dbReference>
<proteinExistence type="predicted"/>
<dbReference type="GO" id="GO:0006888">
    <property type="term" value="P:endoplasmic reticulum to Golgi vesicle-mediated transport"/>
    <property type="evidence" value="ECO:0007669"/>
    <property type="project" value="TreeGrafter"/>
</dbReference>
<dbReference type="Gene3D" id="1.10.472.80">
    <property type="entry name" value="Ypt/Rab-GAP domain of gyp1p, domain 3"/>
    <property type="match status" value="1"/>
</dbReference>
<gene>
    <name evidence="4" type="ORF">TM35_000141290</name>
</gene>
<dbReference type="SMART" id="SM00164">
    <property type="entry name" value="TBC"/>
    <property type="match status" value="1"/>
</dbReference>
<evidence type="ECO:0000259" key="3">
    <source>
        <dbReference type="PROSITE" id="PS50086"/>
    </source>
</evidence>
<dbReference type="GO" id="GO:0005096">
    <property type="term" value="F:GTPase activator activity"/>
    <property type="evidence" value="ECO:0007669"/>
    <property type="project" value="UniProtKB-KW"/>
</dbReference>
<dbReference type="PANTHER" id="PTHR20913">
    <property type="entry name" value="TBC1 DOMAIN FAMILY MEMBER 20/GTPASE"/>
    <property type="match status" value="1"/>
</dbReference>
<evidence type="ECO:0000256" key="1">
    <source>
        <dbReference type="ARBA" id="ARBA00022468"/>
    </source>
</evidence>
<dbReference type="SUPFAM" id="SSF47923">
    <property type="entry name" value="Ypt/Rab-GAP domain of gyp1p"/>
    <property type="match status" value="2"/>
</dbReference>
<dbReference type="Pfam" id="PF00566">
    <property type="entry name" value="RabGAP-TBC"/>
    <property type="match status" value="1"/>
</dbReference>
<dbReference type="OrthoDB" id="206700at2759"/>
<dbReference type="InterPro" id="IPR035969">
    <property type="entry name" value="Rab-GAP_TBC_sf"/>
</dbReference>
<evidence type="ECO:0000313" key="5">
    <source>
        <dbReference type="Proteomes" id="UP000192257"/>
    </source>
</evidence>
<dbReference type="STRING" id="67003.A0A1X0NWK0"/>
<dbReference type="PANTHER" id="PTHR20913:SF7">
    <property type="entry name" value="RE60063P"/>
    <property type="match status" value="1"/>
</dbReference>
<sequence>MNPNEHNRLKRKELHRVKSLQKTLDGDSYLEECRNMCIRSGFCDNAVRHTVWRHVVLGLGILRPVPYVEDAVAQLSSSPINRRESGSGTGSDDGSGGSSNSGSDSSNSGSINKSSSANSLNEADEDSPQLSRITSTEESSTLYHRNLPDNCQPRVVHVDVQRSLWMLYPDASKRDSMREVLTSILLRVLASNTERYYYQGLHELMGFVMYVMEGTAVDVMLSVCEGLLLLHWRSFSDKQLSQSQSMLYAMHAVIAAEDASFAAALESCGVAPESHYAVSWLITWYVHVCEDVDILARLFDFFIGHSDEHAVIFFTAALVLHERDRILTWIDSAREGLEKGDDDIMVMARIYTQLTRLPKDVLRTENRAVVEEMMRVAIGLQSKYGLYVYKAREDFLQGRVAKLGMLTDKRTRNSALKLLWGLLFREWRKPWRSRNIKTPLVATVLIVVVAVTIRSLTASSMVRFWQTGYPSLT</sequence>
<dbReference type="RefSeq" id="XP_028882984.1">
    <property type="nucleotide sequence ID" value="XM_029025574.1"/>
</dbReference>
<keyword evidence="5" id="KW-1185">Reference proteome</keyword>
<dbReference type="GeneID" id="39985354"/>
<accession>A0A1X0NWK0</accession>
<keyword evidence="1" id="KW-0343">GTPase activation</keyword>
<reference evidence="4 5" key="1">
    <citation type="submission" date="2017-03" db="EMBL/GenBank/DDBJ databases">
        <title>An alternative strategy for trypanosome survival in the mammalian bloodstream revealed through genome and transcriptome analysis of the ubiquitous bovine parasite Trypanosoma (Megatrypanum) theileri.</title>
        <authorList>
            <person name="Kelly S."/>
            <person name="Ivens A."/>
            <person name="Mott A."/>
            <person name="O'Neill E."/>
            <person name="Emms D."/>
            <person name="Macleod O."/>
            <person name="Voorheis P."/>
            <person name="Matthews J."/>
            <person name="Matthews K."/>
            <person name="Carrington M."/>
        </authorList>
    </citation>
    <scope>NUCLEOTIDE SEQUENCE [LARGE SCALE GENOMIC DNA]</scope>
    <source>
        <strain evidence="4">Edinburgh</strain>
    </source>
</reference>
<feature type="compositionally biased region" description="Gly residues" evidence="2">
    <location>
        <begin position="87"/>
        <end position="99"/>
    </location>
</feature>
<dbReference type="EMBL" id="NBCO01000014">
    <property type="protein sequence ID" value="ORC88918.1"/>
    <property type="molecule type" value="Genomic_DNA"/>
</dbReference>
<dbReference type="InterPro" id="IPR000195">
    <property type="entry name" value="Rab-GAP-TBC_dom"/>
</dbReference>
<dbReference type="Gene3D" id="1.10.8.1310">
    <property type="match status" value="1"/>
</dbReference>
<feature type="region of interest" description="Disordered" evidence="2">
    <location>
        <begin position="77"/>
        <end position="137"/>
    </location>
</feature>
<dbReference type="AlphaFoldDB" id="A0A1X0NWK0"/>
<feature type="compositionally biased region" description="Polar residues" evidence="2">
    <location>
        <begin position="128"/>
        <end position="137"/>
    </location>
</feature>
<dbReference type="VEuPathDB" id="TriTrypDB:TM35_000141290"/>
<dbReference type="InterPro" id="IPR045913">
    <property type="entry name" value="TBC20/Gyp8-like"/>
</dbReference>
<feature type="domain" description="Rab-GAP TBC" evidence="3">
    <location>
        <begin position="42"/>
        <end position="306"/>
    </location>
</feature>
<evidence type="ECO:0000256" key="2">
    <source>
        <dbReference type="SAM" id="MobiDB-lite"/>
    </source>
</evidence>
<name>A0A1X0NWK0_9TRYP</name>
<evidence type="ECO:0000313" key="4">
    <source>
        <dbReference type="EMBL" id="ORC88918.1"/>
    </source>
</evidence>
<dbReference type="PROSITE" id="PS50086">
    <property type="entry name" value="TBC_RABGAP"/>
    <property type="match status" value="1"/>
</dbReference>
<organism evidence="4 5">
    <name type="scientific">Trypanosoma theileri</name>
    <dbReference type="NCBI Taxonomy" id="67003"/>
    <lineage>
        <taxon>Eukaryota</taxon>
        <taxon>Discoba</taxon>
        <taxon>Euglenozoa</taxon>
        <taxon>Kinetoplastea</taxon>
        <taxon>Metakinetoplastina</taxon>
        <taxon>Trypanosomatida</taxon>
        <taxon>Trypanosomatidae</taxon>
        <taxon>Trypanosoma</taxon>
    </lineage>
</organism>
<protein>
    <submittedName>
        <fullName evidence="4">GTPase activating protein of Rab-like GTPase</fullName>
    </submittedName>
</protein>